<evidence type="ECO:0000313" key="2">
    <source>
        <dbReference type="Proteomes" id="UP000887574"/>
    </source>
</evidence>
<feature type="region of interest" description="Disordered" evidence="1">
    <location>
        <begin position="1"/>
        <end position="21"/>
    </location>
</feature>
<proteinExistence type="predicted"/>
<organism evidence="2 3">
    <name type="scientific">Ditylenchus dipsaci</name>
    <dbReference type="NCBI Taxonomy" id="166011"/>
    <lineage>
        <taxon>Eukaryota</taxon>
        <taxon>Metazoa</taxon>
        <taxon>Ecdysozoa</taxon>
        <taxon>Nematoda</taxon>
        <taxon>Chromadorea</taxon>
        <taxon>Rhabditida</taxon>
        <taxon>Tylenchina</taxon>
        <taxon>Tylenchomorpha</taxon>
        <taxon>Sphaerularioidea</taxon>
        <taxon>Anguinidae</taxon>
        <taxon>Anguininae</taxon>
        <taxon>Ditylenchus</taxon>
    </lineage>
</organism>
<feature type="compositionally biased region" description="Polar residues" evidence="1">
    <location>
        <begin position="9"/>
        <end position="18"/>
    </location>
</feature>
<accession>A0A915E431</accession>
<evidence type="ECO:0000256" key="1">
    <source>
        <dbReference type="SAM" id="MobiDB-lite"/>
    </source>
</evidence>
<dbReference type="Proteomes" id="UP000887574">
    <property type="component" value="Unplaced"/>
</dbReference>
<evidence type="ECO:0000313" key="3">
    <source>
        <dbReference type="WBParaSite" id="jg26746"/>
    </source>
</evidence>
<keyword evidence="2" id="KW-1185">Reference proteome</keyword>
<dbReference type="AlphaFoldDB" id="A0A915E431"/>
<protein>
    <submittedName>
        <fullName evidence="3">Uncharacterized protein</fullName>
    </submittedName>
</protein>
<sequence>MEISVCMRSGSQNSSHGGISSHEKRFDWATVGQRLFHQNDVRSMFAWERDGFSGGVNFDFAYLVYVEETKSICTDVFIQNFWESQSHNKDDDGSGSSPVTCMLATTANLYYSEGEFVVRRLNFHQKSTEILGKKKCWQHIEDIDLNLADASLNDSMDEGLEMQIELVKDLKFQYTAIECVFVSDYVVLFLCAELDSQLAFFNVSTQKCVKVLSKVDDQKGRPVMHLKVKTEPKSFISNGKSDSWRKFGCKLEPFWGFKAALAKKINKERKRRSSESSNDRRNVLLLEVSLKGIQQQSYEN</sequence>
<name>A0A915E431_9BILA</name>
<reference evidence="3" key="1">
    <citation type="submission" date="2022-11" db="UniProtKB">
        <authorList>
            <consortium name="WormBaseParasite"/>
        </authorList>
    </citation>
    <scope>IDENTIFICATION</scope>
</reference>
<dbReference type="WBParaSite" id="jg26746">
    <property type="protein sequence ID" value="jg26746"/>
    <property type="gene ID" value="jg26746"/>
</dbReference>